<protein>
    <submittedName>
        <fullName evidence="2">Uncharacterized protein</fullName>
    </submittedName>
</protein>
<proteinExistence type="predicted"/>
<dbReference type="Proteomes" id="UP000799757">
    <property type="component" value="Unassembled WGS sequence"/>
</dbReference>
<organism evidence="2 3">
    <name type="scientific">Melanomma pulvis-pyrius CBS 109.77</name>
    <dbReference type="NCBI Taxonomy" id="1314802"/>
    <lineage>
        <taxon>Eukaryota</taxon>
        <taxon>Fungi</taxon>
        <taxon>Dikarya</taxon>
        <taxon>Ascomycota</taxon>
        <taxon>Pezizomycotina</taxon>
        <taxon>Dothideomycetes</taxon>
        <taxon>Pleosporomycetidae</taxon>
        <taxon>Pleosporales</taxon>
        <taxon>Melanommataceae</taxon>
        <taxon>Melanomma</taxon>
    </lineage>
</organism>
<keyword evidence="1" id="KW-1133">Transmembrane helix</keyword>
<dbReference type="AlphaFoldDB" id="A0A6A6XHQ1"/>
<gene>
    <name evidence="2" type="ORF">K505DRAFT_359746</name>
</gene>
<accession>A0A6A6XHQ1</accession>
<sequence>MVSSSPPSLSYHTDATKIRLKSILEAQSNFGSTVGAAIVFYTGGFVYALIEIQSTYGISSTAHRLAFGMFWMIIPHVAVVSGVVPASNSPPTSLMHTRKKLAFPQRQSLSGRSAVTRALRF</sequence>
<reference evidence="2" key="1">
    <citation type="journal article" date="2020" name="Stud. Mycol.">
        <title>101 Dothideomycetes genomes: a test case for predicting lifestyles and emergence of pathogens.</title>
        <authorList>
            <person name="Haridas S."/>
            <person name="Albert R."/>
            <person name="Binder M."/>
            <person name="Bloem J."/>
            <person name="Labutti K."/>
            <person name="Salamov A."/>
            <person name="Andreopoulos B."/>
            <person name="Baker S."/>
            <person name="Barry K."/>
            <person name="Bills G."/>
            <person name="Bluhm B."/>
            <person name="Cannon C."/>
            <person name="Castanera R."/>
            <person name="Culley D."/>
            <person name="Daum C."/>
            <person name="Ezra D."/>
            <person name="Gonzalez J."/>
            <person name="Henrissat B."/>
            <person name="Kuo A."/>
            <person name="Liang C."/>
            <person name="Lipzen A."/>
            <person name="Lutzoni F."/>
            <person name="Magnuson J."/>
            <person name="Mondo S."/>
            <person name="Nolan M."/>
            <person name="Ohm R."/>
            <person name="Pangilinan J."/>
            <person name="Park H.-J."/>
            <person name="Ramirez L."/>
            <person name="Alfaro M."/>
            <person name="Sun H."/>
            <person name="Tritt A."/>
            <person name="Yoshinaga Y."/>
            <person name="Zwiers L.-H."/>
            <person name="Turgeon B."/>
            <person name="Goodwin S."/>
            <person name="Spatafora J."/>
            <person name="Crous P."/>
            <person name="Grigoriev I."/>
        </authorList>
    </citation>
    <scope>NUCLEOTIDE SEQUENCE</scope>
    <source>
        <strain evidence="2">CBS 109.77</strain>
    </source>
</reference>
<keyword evidence="1" id="KW-0472">Membrane</keyword>
<name>A0A6A6XHQ1_9PLEO</name>
<evidence type="ECO:0000313" key="3">
    <source>
        <dbReference type="Proteomes" id="UP000799757"/>
    </source>
</evidence>
<feature type="transmembrane region" description="Helical" evidence="1">
    <location>
        <begin position="62"/>
        <end position="84"/>
    </location>
</feature>
<evidence type="ECO:0000256" key="1">
    <source>
        <dbReference type="SAM" id="Phobius"/>
    </source>
</evidence>
<feature type="transmembrane region" description="Helical" evidence="1">
    <location>
        <begin position="30"/>
        <end position="50"/>
    </location>
</feature>
<keyword evidence="1" id="KW-0812">Transmembrane</keyword>
<dbReference type="EMBL" id="MU001844">
    <property type="protein sequence ID" value="KAF2795921.1"/>
    <property type="molecule type" value="Genomic_DNA"/>
</dbReference>
<evidence type="ECO:0000313" key="2">
    <source>
        <dbReference type="EMBL" id="KAF2795921.1"/>
    </source>
</evidence>
<keyword evidence="3" id="KW-1185">Reference proteome</keyword>
<dbReference type="OrthoDB" id="5392263at2759"/>